<keyword evidence="4 7" id="KW-0378">Hydrolase</keyword>
<dbReference type="GO" id="GO:0016791">
    <property type="term" value="F:phosphatase activity"/>
    <property type="evidence" value="ECO:0007669"/>
    <property type="project" value="TreeGrafter"/>
</dbReference>
<reference evidence="9" key="2">
    <citation type="submission" date="2023-06" db="EMBL/GenBank/DDBJ databases">
        <authorList>
            <consortium name="Lawrence Berkeley National Laboratory"/>
            <person name="Haridas S."/>
            <person name="Hensen N."/>
            <person name="Bonometti L."/>
            <person name="Westerberg I."/>
            <person name="Brannstrom I.O."/>
            <person name="Guillou S."/>
            <person name="Cros-Aarteil S."/>
            <person name="Calhoun S."/>
            <person name="Kuo A."/>
            <person name="Mondo S."/>
            <person name="Pangilinan J."/>
            <person name="Riley R."/>
            <person name="Labutti K."/>
            <person name="Andreopoulos B."/>
            <person name="Lipzen A."/>
            <person name="Chen C."/>
            <person name="Yanf M."/>
            <person name="Daum C."/>
            <person name="Ng V."/>
            <person name="Clum A."/>
            <person name="Steindorff A."/>
            <person name="Ohm R."/>
            <person name="Martin F."/>
            <person name="Silar P."/>
            <person name="Natvig D."/>
            <person name="Lalanne C."/>
            <person name="Gautier V."/>
            <person name="Ament-Velasquez S.L."/>
            <person name="Kruys A."/>
            <person name="Hutchinson M.I."/>
            <person name="Powell A.J."/>
            <person name="Barry K."/>
            <person name="Miller A.N."/>
            <person name="Grigoriev I.V."/>
            <person name="Debuchy R."/>
            <person name="Gladieux P."/>
            <person name="Thoren M.H."/>
            <person name="Johannesson H."/>
        </authorList>
    </citation>
    <scope>NUCLEOTIDE SEQUENCE</scope>
    <source>
        <strain evidence="9">CBS 168.71</strain>
    </source>
</reference>
<evidence type="ECO:0000256" key="7">
    <source>
        <dbReference type="RuleBase" id="RU367030"/>
    </source>
</evidence>
<evidence type="ECO:0000256" key="1">
    <source>
        <dbReference type="ARBA" id="ARBA00001326"/>
    </source>
</evidence>
<dbReference type="EC" id="3.1.3.-" evidence="7"/>
<dbReference type="AlphaFoldDB" id="A0AAE0LU69"/>
<comment type="catalytic activity">
    <reaction evidence="1 7">
        <text>beta-D-fructose 1-phosphate + H2O = D-fructose + phosphate</text>
        <dbReference type="Rhea" id="RHEA:35603"/>
        <dbReference type="ChEBI" id="CHEBI:15377"/>
        <dbReference type="ChEBI" id="CHEBI:37721"/>
        <dbReference type="ChEBI" id="CHEBI:43474"/>
        <dbReference type="ChEBI" id="CHEBI:138881"/>
    </reaction>
</comment>
<evidence type="ECO:0000256" key="6">
    <source>
        <dbReference type="ARBA" id="ARBA00048809"/>
    </source>
</evidence>
<comment type="similarity">
    <text evidence="2 7">Belongs to the damage-control phosphatase family. Sugar phosphate phosphatase III subfamily.</text>
</comment>
<dbReference type="GO" id="GO:0005634">
    <property type="term" value="C:nucleus"/>
    <property type="evidence" value="ECO:0007669"/>
    <property type="project" value="TreeGrafter"/>
</dbReference>
<gene>
    <name evidence="9" type="ORF">B0H64DRAFT_320441</name>
</gene>
<dbReference type="PANTHER" id="PTHR12260:SF6">
    <property type="entry name" value="DAMAGE-CONTROL PHOSPHATASE ARMT1"/>
    <property type="match status" value="1"/>
</dbReference>
<reference evidence="9" key="1">
    <citation type="journal article" date="2023" name="Mol. Phylogenet. Evol.">
        <title>Genome-scale phylogeny and comparative genomics of the fungal order Sordariales.</title>
        <authorList>
            <person name="Hensen N."/>
            <person name="Bonometti L."/>
            <person name="Westerberg I."/>
            <person name="Brannstrom I.O."/>
            <person name="Guillou S."/>
            <person name="Cros-Aarteil S."/>
            <person name="Calhoun S."/>
            <person name="Haridas S."/>
            <person name="Kuo A."/>
            <person name="Mondo S."/>
            <person name="Pangilinan J."/>
            <person name="Riley R."/>
            <person name="LaButti K."/>
            <person name="Andreopoulos B."/>
            <person name="Lipzen A."/>
            <person name="Chen C."/>
            <person name="Yan M."/>
            <person name="Daum C."/>
            <person name="Ng V."/>
            <person name="Clum A."/>
            <person name="Steindorff A."/>
            <person name="Ohm R.A."/>
            <person name="Martin F."/>
            <person name="Silar P."/>
            <person name="Natvig D.O."/>
            <person name="Lalanne C."/>
            <person name="Gautier V."/>
            <person name="Ament-Velasquez S.L."/>
            <person name="Kruys A."/>
            <person name="Hutchinson M.I."/>
            <person name="Powell A.J."/>
            <person name="Barry K."/>
            <person name="Miller A.N."/>
            <person name="Grigoriev I.V."/>
            <person name="Debuchy R."/>
            <person name="Gladieux P."/>
            <person name="Hiltunen Thoren M."/>
            <person name="Johannesson H."/>
        </authorList>
    </citation>
    <scope>NUCLEOTIDE SEQUENCE</scope>
    <source>
        <strain evidence="9">CBS 168.71</strain>
    </source>
</reference>
<dbReference type="Proteomes" id="UP001278766">
    <property type="component" value="Unassembled WGS sequence"/>
</dbReference>
<evidence type="ECO:0000313" key="10">
    <source>
        <dbReference type="Proteomes" id="UP001278766"/>
    </source>
</evidence>
<dbReference type="Gene3D" id="3.40.50.10880">
    <property type="entry name" value="Uncharacterised protein PF01937, DUF89, domain 3"/>
    <property type="match status" value="1"/>
</dbReference>
<keyword evidence="10" id="KW-1185">Reference proteome</keyword>
<dbReference type="EMBL" id="JAUEPN010000003">
    <property type="protein sequence ID" value="KAK3297931.1"/>
    <property type="molecule type" value="Genomic_DNA"/>
</dbReference>
<dbReference type="InterPro" id="IPR039763">
    <property type="entry name" value="ARMT1"/>
</dbReference>
<dbReference type="InterPro" id="IPR002791">
    <property type="entry name" value="ARMT1-like_metal-bd"/>
</dbReference>
<accession>A0AAE0LU69</accession>
<evidence type="ECO:0000256" key="5">
    <source>
        <dbReference type="ARBA" id="ARBA00023211"/>
    </source>
</evidence>
<dbReference type="GO" id="GO:0046872">
    <property type="term" value="F:metal ion binding"/>
    <property type="evidence" value="ECO:0007669"/>
    <property type="project" value="UniProtKB-UniRule"/>
</dbReference>
<comment type="caution">
    <text evidence="9">The sequence shown here is derived from an EMBL/GenBank/DDBJ whole genome shotgun (WGS) entry which is preliminary data.</text>
</comment>
<dbReference type="InterPro" id="IPR036075">
    <property type="entry name" value="ARMT-1-like_metal-bd_sf"/>
</dbReference>
<keyword evidence="5 7" id="KW-0464">Manganese</keyword>
<comment type="domain">
    <text evidence="7">Subfamily III proteins have a conserved RTxK motif about 40-50 residues from the C-terminus; the threonine may be replaced by serine or cysteine.</text>
</comment>
<protein>
    <recommendedName>
        <fullName evidence="7">Sugar phosphate phosphatase</fullName>
        <ecNumber evidence="7">3.1.3.-</ecNumber>
    </recommendedName>
</protein>
<comment type="catalytic activity">
    <reaction evidence="6 7">
        <text>beta-D-fructose 6-phosphate = dihydroxyacetone + D-glyceraldehyde 3-phosphate</text>
        <dbReference type="Rhea" id="RHEA:28002"/>
        <dbReference type="ChEBI" id="CHEBI:16016"/>
        <dbReference type="ChEBI" id="CHEBI:57634"/>
        <dbReference type="ChEBI" id="CHEBI:59776"/>
    </reaction>
</comment>
<proteinExistence type="inferred from homology"/>
<name>A0AAE0LU69_9PEZI</name>
<dbReference type="Pfam" id="PF01937">
    <property type="entry name" value="ARMT1-like_dom"/>
    <property type="match status" value="1"/>
</dbReference>
<dbReference type="PANTHER" id="PTHR12260">
    <property type="entry name" value="DAMAGE-CONTROL PHOSPHATASE ARMT1"/>
    <property type="match status" value="1"/>
</dbReference>
<dbReference type="Gene3D" id="1.20.930.60">
    <property type="match status" value="1"/>
</dbReference>
<evidence type="ECO:0000313" key="9">
    <source>
        <dbReference type="EMBL" id="KAK3297931.1"/>
    </source>
</evidence>
<organism evidence="9 10">
    <name type="scientific">Chaetomium fimeti</name>
    <dbReference type="NCBI Taxonomy" id="1854472"/>
    <lineage>
        <taxon>Eukaryota</taxon>
        <taxon>Fungi</taxon>
        <taxon>Dikarya</taxon>
        <taxon>Ascomycota</taxon>
        <taxon>Pezizomycotina</taxon>
        <taxon>Sordariomycetes</taxon>
        <taxon>Sordariomycetidae</taxon>
        <taxon>Sordariales</taxon>
        <taxon>Chaetomiaceae</taxon>
        <taxon>Chaetomium</taxon>
    </lineage>
</organism>
<evidence type="ECO:0000259" key="8">
    <source>
        <dbReference type="Pfam" id="PF01937"/>
    </source>
</evidence>
<dbReference type="SUPFAM" id="SSF111321">
    <property type="entry name" value="AF1104-like"/>
    <property type="match status" value="1"/>
</dbReference>
<evidence type="ECO:0000256" key="3">
    <source>
        <dbReference type="ARBA" id="ARBA00022723"/>
    </source>
</evidence>
<sequence length="471" mass="52086">MPSATCPETLREVWTSERGSMAHETATTRWPKIVQNMVDDLEQSLGQLNSDKTEHIEEGRRIQASLRIINGEIMQDKQLHPLSSDGCPDIDSYNAQLESFGSMTWHNCPWLFSECYLYRCVQTLFARSQFWRDHDIFARQKLNAFVASHAAVQELCERYASLTEAGALTKAAAADDDDDDAARRLLFSEMTEMALWGNATDLSLLSTLGSSSSSSSSSSHNHNPDDMRALQGNAAICAGRARIVGNDARAAWAYLRSETHRGRRTERRVDVVLDNAGFELLTDLVYALYLLDCGLASAVRLHVKSMPWFVSDVTPRDIDVLLAALADPAVFPAAANPSVRALAGRLRGCYESGLVAVAEHPFWTTGFDFQALPAVAPELYRDLLDSALVVFKGDLNYRKLVRDANWPHTLPFKDAIGPLRGGMKILALRTNKADVCVGLSEETLERVENEAPGKAWVRNGRYAVISFSDGA</sequence>
<dbReference type="RefSeq" id="XP_062661445.1">
    <property type="nucleotide sequence ID" value="XM_062800469.1"/>
</dbReference>
<dbReference type="GeneID" id="87837417"/>
<evidence type="ECO:0000256" key="2">
    <source>
        <dbReference type="ARBA" id="ARBA00009519"/>
    </source>
</evidence>
<feature type="domain" description="Damage-control phosphatase ARMT1-like metal-binding" evidence="8">
    <location>
        <begin position="25"/>
        <end position="443"/>
    </location>
</feature>
<comment type="function">
    <text evidence="7">Metal-dependent phosphatase that shows phosphatase activity against several substrates, including fructose-1-phosphate and fructose-6-phosphate. Its preference for fructose-1-phosphate, a strong glycating agent that causes DNA damage rather than a canonical yeast metabolite, suggests a damage-control function in hexose phosphate metabolism.</text>
</comment>
<comment type="cofactor">
    <cofactor evidence="7">
        <name>Mn(2+)</name>
        <dbReference type="ChEBI" id="CHEBI:29035"/>
    </cofactor>
    <cofactor evidence="7">
        <name>Ni(2+)</name>
        <dbReference type="ChEBI" id="CHEBI:49786"/>
    </cofactor>
</comment>
<dbReference type="GO" id="GO:0006974">
    <property type="term" value="P:DNA damage response"/>
    <property type="evidence" value="ECO:0007669"/>
    <property type="project" value="TreeGrafter"/>
</dbReference>
<keyword evidence="3 7" id="KW-0479">Metal-binding</keyword>
<evidence type="ECO:0000256" key="4">
    <source>
        <dbReference type="ARBA" id="ARBA00022801"/>
    </source>
</evidence>